<organism evidence="3 4">
    <name type="scientific">Chironomus riparius</name>
    <dbReference type="NCBI Taxonomy" id="315576"/>
    <lineage>
        <taxon>Eukaryota</taxon>
        <taxon>Metazoa</taxon>
        <taxon>Ecdysozoa</taxon>
        <taxon>Arthropoda</taxon>
        <taxon>Hexapoda</taxon>
        <taxon>Insecta</taxon>
        <taxon>Pterygota</taxon>
        <taxon>Neoptera</taxon>
        <taxon>Endopterygota</taxon>
        <taxon>Diptera</taxon>
        <taxon>Nematocera</taxon>
        <taxon>Chironomoidea</taxon>
        <taxon>Chironomidae</taxon>
        <taxon>Chironominae</taxon>
        <taxon>Chironomus</taxon>
    </lineage>
</organism>
<dbReference type="Proteomes" id="UP001153620">
    <property type="component" value="Chromosome 2"/>
</dbReference>
<dbReference type="InterPro" id="IPR006640">
    <property type="entry name" value="SprT-like_domain"/>
</dbReference>
<dbReference type="EMBL" id="OU895878">
    <property type="protein sequence ID" value="CAG9801865.1"/>
    <property type="molecule type" value="Genomic_DNA"/>
</dbReference>
<dbReference type="CDD" id="cd00084">
    <property type="entry name" value="HMG-box_SF"/>
    <property type="match status" value="1"/>
</dbReference>
<dbReference type="GO" id="GO:0006974">
    <property type="term" value="P:DNA damage response"/>
    <property type="evidence" value="ECO:0007669"/>
    <property type="project" value="UniProtKB-ARBA"/>
</dbReference>
<name>A0A9N9WR36_9DIPT</name>
<evidence type="ECO:0000256" key="1">
    <source>
        <dbReference type="SAM" id="MobiDB-lite"/>
    </source>
</evidence>
<gene>
    <name evidence="3" type="ORF">CHIRRI_LOCUS4785</name>
</gene>
<evidence type="ECO:0000259" key="2">
    <source>
        <dbReference type="SMART" id="SM00731"/>
    </source>
</evidence>
<feature type="compositionally biased region" description="Polar residues" evidence="1">
    <location>
        <begin position="551"/>
        <end position="563"/>
    </location>
</feature>
<proteinExistence type="predicted"/>
<sequence>MAGFFSGYKPNLKKVQKPCSNLKLRKKLEIDECTDNPPLRRSSFLTDDDSEKDFQSLDISNYSTNIDNKKMVTILDEENKENGQEIADTVIDSMCTRVSGINVGSSKQVISENVQVADTIIDSMCSRVSGINVETNQGLSESLDFGLSKKLSVPDTVLDSHNSSRALQEIVAQFPSRRSLFRTRKDSSSSEEYIKGNNVSIKKSFRTPNPKIADDNSDEEVIQVLDTDEEQDADLLQPVELNSHDSYVNCSSTAATLDDFFNNPPLLPSNVGVTHAMVKPYQGDEENELINTSIPFEVGYKNSNITFRQSRKISEVRKTTSFHNVEHVEIGPTDESDVENDDIVDLTLDESGPEAKANQTNGKLTASKSHPISLNIETDTPASSCPKHRNITNINIKFDLKISIRDGSASECSENESVSSEISSVKGDYLKAISSAPNIEPKSTEVEYNTPTRKKEDMMVIDKELQSMLHDLYGNDWKTPQVMNSFKIKKFREELRKSLATRNFESFVGNLANDLESTRISSPKKDTPIKKRSVERKPQLYSNKTDESLKKTQLSTNIRTPINSLIKERESSKKKIGSTIKPTQTVNRHVPKTPLHVLCDPDTESENSSSDHDSDDDFNPDDTWNASSDEEYQSEKDRIKKRQSIKQSDMIFTLDDSLNDILKKYEFKPQPQIEVVEKPARRKLFTHSHFEENEEYETQKKNLPKTPLKSQTDLNVLRKKDFRKTPIVPGKALKVFGSTPKDIGKSPKVSNALIKTPSLIDNALSKKEALKRFSKYSFLKSLDAEANKVLCDADALYYRENYKTKKHELADKLFKLYNDKVFNSQLSDVPIKWNKKLQTTGGRCNNSRRAGIRNSLVELSDKVLTSADRLRCTLIHEMCHAAAWIMSGENGHGATWKKWTSKANSIFPELPKITVCHSYVIEYKYTYLCTDCKARSQAHSKTKKVEEVRCSLCKGNIQLFQNKKNKDGVLELIPVQRKEPTAFAKFVKLKFKEVKKPNMSHKEVMQMLSAQFSSLAVEEKAQL</sequence>
<dbReference type="OrthoDB" id="20772at2759"/>
<feature type="domain" description="SprT-like" evidence="2">
    <location>
        <begin position="807"/>
        <end position="960"/>
    </location>
</feature>
<keyword evidence="4" id="KW-1185">Reference proteome</keyword>
<evidence type="ECO:0000313" key="3">
    <source>
        <dbReference type="EMBL" id="CAG9801865.1"/>
    </source>
</evidence>
<feature type="region of interest" description="Disordered" evidence="1">
    <location>
        <begin position="518"/>
        <end position="644"/>
    </location>
</feature>
<accession>A0A9N9WR36</accession>
<dbReference type="PANTHER" id="PTHR23099:SF0">
    <property type="entry name" value="GERM CELL NUCLEAR ACIDIC PROTEIN"/>
    <property type="match status" value="1"/>
</dbReference>
<dbReference type="GO" id="GO:0005634">
    <property type="term" value="C:nucleus"/>
    <property type="evidence" value="ECO:0007669"/>
    <property type="project" value="TreeGrafter"/>
</dbReference>
<dbReference type="PANTHER" id="PTHR23099">
    <property type="entry name" value="TRANSCRIPTIONAL REGULATOR"/>
    <property type="match status" value="1"/>
</dbReference>
<dbReference type="Pfam" id="PF10263">
    <property type="entry name" value="SprT-like"/>
    <property type="match status" value="1"/>
</dbReference>
<evidence type="ECO:0000313" key="4">
    <source>
        <dbReference type="Proteomes" id="UP001153620"/>
    </source>
</evidence>
<dbReference type="AlphaFoldDB" id="A0A9N9WR36"/>
<protein>
    <recommendedName>
        <fullName evidence="2">SprT-like domain-containing protein</fullName>
    </recommendedName>
</protein>
<dbReference type="InterPro" id="IPR036910">
    <property type="entry name" value="HMG_box_dom_sf"/>
</dbReference>
<dbReference type="SUPFAM" id="SSF47095">
    <property type="entry name" value="HMG-box"/>
    <property type="match status" value="1"/>
</dbReference>
<reference evidence="3" key="2">
    <citation type="submission" date="2022-10" db="EMBL/GenBank/DDBJ databases">
        <authorList>
            <consortium name="ENA_rothamsted_submissions"/>
            <consortium name="culmorum"/>
            <person name="King R."/>
        </authorList>
    </citation>
    <scope>NUCLEOTIDE SEQUENCE</scope>
</reference>
<reference evidence="3" key="1">
    <citation type="submission" date="2022-01" db="EMBL/GenBank/DDBJ databases">
        <authorList>
            <person name="King R."/>
        </authorList>
    </citation>
    <scope>NUCLEOTIDE SEQUENCE</scope>
</reference>
<dbReference type="SMART" id="SM00731">
    <property type="entry name" value="SprT"/>
    <property type="match status" value="1"/>
</dbReference>